<keyword evidence="1" id="KW-0812">Transmembrane</keyword>
<reference evidence="2" key="2">
    <citation type="submission" date="2021-02" db="EMBL/GenBank/DDBJ databases">
        <authorList>
            <person name="Kimball J.A."/>
            <person name="Haas M.W."/>
            <person name="Macchietto M."/>
            <person name="Kono T."/>
            <person name="Duquette J."/>
            <person name="Shao M."/>
        </authorList>
    </citation>
    <scope>NUCLEOTIDE SEQUENCE</scope>
    <source>
        <tissue evidence="2">Fresh leaf tissue</tissue>
    </source>
</reference>
<comment type="caution">
    <text evidence="2">The sequence shown here is derived from an EMBL/GenBank/DDBJ whole genome shotgun (WGS) entry which is preliminary data.</text>
</comment>
<keyword evidence="1" id="KW-1133">Transmembrane helix</keyword>
<evidence type="ECO:0000313" key="2">
    <source>
        <dbReference type="EMBL" id="KAG8095132.1"/>
    </source>
</evidence>
<accession>A0A8J5WUB1</accession>
<keyword evidence="1" id="KW-0472">Membrane</keyword>
<evidence type="ECO:0000256" key="1">
    <source>
        <dbReference type="SAM" id="Phobius"/>
    </source>
</evidence>
<dbReference type="EMBL" id="JAAALK010000080">
    <property type="protein sequence ID" value="KAG8095132.1"/>
    <property type="molecule type" value="Genomic_DNA"/>
</dbReference>
<organism evidence="2 3">
    <name type="scientific">Zizania palustris</name>
    <name type="common">Northern wild rice</name>
    <dbReference type="NCBI Taxonomy" id="103762"/>
    <lineage>
        <taxon>Eukaryota</taxon>
        <taxon>Viridiplantae</taxon>
        <taxon>Streptophyta</taxon>
        <taxon>Embryophyta</taxon>
        <taxon>Tracheophyta</taxon>
        <taxon>Spermatophyta</taxon>
        <taxon>Magnoliopsida</taxon>
        <taxon>Liliopsida</taxon>
        <taxon>Poales</taxon>
        <taxon>Poaceae</taxon>
        <taxon>BOP clade</taxon>
        <taxon>Oryzoideae</taxon>
        <taxon>Oryzeae</taxon>
        <taxon>Zizaniinae</taxon>
        <taxon>Zizania</taxon>
    </lineage>
</organism>
<proteinExistence type="predicted"/>
<dbReference type="Proteomes" id="UP000729402">
    <property type="component" value="Unassembled WGS sequence"/>
</dbReference>
<dbReference type="AlphaFoldDB" id="A0A8J5WUB1"/>
<name>A0A8J5WUB1_ZIZPA</name>
<gene>
    <name evidence="2" type="ORF">GUJ93_ZPchr0012g21201</name>
</gene>
<protein>
    <submittedName>
        <fullName evidence="2">Uncharacterized protein</fullName>
    </submittedName>
</protein>
<reference evidence="2" key="1">
    <citation type="journal article" date="2021" name="bioRxiv">
        <title>Whole Genome Assembly and Annotation of Northern Wild Rice, Zizania palustris L., Supports a Whole Genome Duplication in the Zizania Genus.</title>
        <authorList>
            <person name="Haas M."/>
            <person name="Kono T."/>
            <person name="Macchietto M."/>
            <person name="Millas R."/>
            <person name="McGilp L."/>
            <person name="Shao M."/>
            <person name="Duquette J."/>
            <person name="Hirsch C.N."/>
            <person name="Kimball J."/>
        </authorList>
    </citation>
    <scope>NUCLEOTIDE SEQUENCE</scope>
    <source>
        <tissue evidence="2">Fresh leaf tissue</tissue>
    </source>
</reference>
<evidence type="ECO:0000313" key="3">
    <source>
        <dbReference type="Proteomes" id="UP000729402"/>
    </source>
</evidence>
<sequence>MTVFHRLIYIPPIVFDLLFFCWHFLLLLVAADDYQVFSLSLDLGNRAASSRAQGRKAAGVAATQRRTAWAKRKKENQAACQRSRKTVRRLAHACKASWLACS</sequence>
<feature type="transmembrane region" description="Helical" evidence="1">
    <location>
        <begin position="7"/>
        <end position="31"/>
    </location>
</feature>
<keyword evidence="3" id="KW-1185">Reference proteome</keyword>